<dbReference type="Pfam" id="PF03780">
    <property type="entry name" value="Asp23"/>
    <property type="match status" value="1"/>
</dbReference>
<reference evidence="2 3" key="1">
    <citation type="submission" date="2018-05" db="EMBL/GenBank/DDBJ databases">
        <title>Complete genome sequence of Megasphaera sp. AJH120T, isolated from the ceca of a chicken.</title>
        <authorList>
            <person name="Maki J."/>
            <person name="Looft T."/>
        </authorList>
    </citation>
    <scope>NUCLEOTIDE SEQUENCE [LARGE SCALE GENOMIC DNA]</scope>
    <source>
        <strain evidence="2 3">AJH120</strain>
    </source>
</reference>
<dbReference type="InterPro" id="IPR005531">
    <property type="entry name" value="Asp23"/>
</dbReference>
<dbReference type="Proteomes" id="UP000254337">
    <property type="component" value="Chromosome"/>
</dbReference>
<accession>A0A346B1A7</accession>
<evidence type="ECO:0000313" key="3">
    <source>
        <dbReference type="Proteomes" id="UP000254337"/>
    </source>
</evidence>
<evidence type="ECO:0000313" key="2">
    <source>
        <dbReference type="EMBL" id="AXL21900.1"/>
    </source>
</evidence>
<gene>
    <name evidence="2" type="ORF">DKB62_10180</name>
</gene>
<comment type="similarity">
    <text evidence="1">Belongs to the asp23 family.</text>
</comment>
<protein>
    <submittedName>
        <fullName evidence="2">Asp23/Gls24 family envelope stress response protein</fullName>
    </submittedName>
</protein>
<organism evidence="2 3">
    <name type="scientific">Megasphaera stantonii</name>
    <dbReference type="NCBI Taxonomy" id="2144175"/>
    <lineage>
        <taxon>Bacteria</taxon>
        <taxon>Bacillati</taxon>
        <taxon>Bacillota</taxon>
        <taxon>Negativicutes</taxon>
        <taxon>Veillonellales</taxon>
        <taxon>Veillonellaceae</taxon>
        <taxon>Megasphaera</taxon>
    </lineage>
</organism>
<proteinExistence type="inferred from homology"/>
<dbReference type="EMBL" id="CP029462">
    <property type="protein sequence ID" value="AXL21900.1"/>
    <property type="molecule type" value="Genomic_DNA"/>
</dbReference>
<name>A0A346B1A7_9FIRM</name>
<dbReference type="KEGG" id="meg:DKB62_10180"/>
<dbReference type="AlphaFoldDB" id="A0A346B1A7"/>
<sequence>MSSFRISRFPTARETGRKGAAVMTEHSDSFAYTISESALAKIAATAALGTKGVAGKKGRGIVVKYLDGIVAADVHIQAYYGAQLRTLALTVQQNVAKALTVMADPKHLEVHVTIEDVVMSPHEGQNHTGG</sequence>
<evidence type="ECO:0000256" key="1">
    <source>
        <dbReference type="ARBA" id="ARBA00005721"/>
    </source>
</evidence>
<dbReference type="OrthoDB" id="1634329at2"/>
<keyword evidence="3" id="KW-1185">Reference proteome</keyword>